<keyword evidence="3 10" id="KW-0132">Cell division</keyword>
<keyword evidence="2 10" id="KW-0436">Ligase</keyword>
<gene>
    <name evidence="10" type="primary">murF</name>
    <name evidence="13" type="ORF">A2024_11765</name>
</gene>
<dbReference type="Gene3D" id="3.40.1390.10">
    <property type="entry name" value="MurE/MurF, N-terminal domain"/>
    <property type="match status" value="1"/>
</dbReference>
<evidence type="ECO:0000313" key="14">
    <source>
        <dbReference type="Proteomes" id="UP000177230"/>
    </source>
</evidence>
<dbReference type="InterPro" id="IPR013221">
    <property type="entry name" value="Mur_ligase_cen"/>
</dbReference>
<dbReference type="InterPro" id="IPR004101">
    <property type="entry name" value="Mur_ligase_C"/>
</dbReference>
<evidence type="ECO:0000256" key="4">
    <source>
        <dbReference type="ARBA" id="ARBA00022741"/>
    </source>
</evidence>
<dbReference type="InterPro" id="IPR036615">
    <property type="entry name" value="Mur_ligase_C_dom_sf"/>
</dbReference>
<evidence type="ECO:0000256" key="11">
    <source>
        <dbReference type="RuleBase" id="RU004136"/>
    </source>
</evidence>
<evidence type="ECO:0000256" key="7">
    <source>
        <dbReference type="ARBA" id="ARBA00022984"/>
    </source>
</evidence>
<keyword evidence="4 10" id="KW-0547">Nucleotide-binding</keyword>
<comment type="caution">
    <text evidence="13">The sequence shown here is derived from an EMBL/GenBank/DDBJ whole genome shotgun (WGS) entry which is preliminary data.</text>
</comment>
<dbReference type="InterPro" id="IPR035911">
    <property type="entry name" value="MurE/MurF_N"/>
</dbReference>
<comment type="subcellular location">
    <subcellularLocation>
        <location evidence="10 11">Cytoplasm</location>
    </subcellularLocation>
</comment>
<name>A0A1F5REL5_9BACT</name>
<dbReference type="SUPFAM" id="SSF53623">
    <property type="entry name" value="MurD-like peptide ligases, catalytic domain"/>
    <property type="match status" value="1"/>
</dbReference>
<dbReference type="GO" id="GO:0003677">
    <property type="term" value="F:DNA binding"/>
    <property type="evidence" value="ECO:0007669"/>
    <property type="project" value="InterPro"/>
</dbReference>
<dbReference type="GO" id="GO:0071555">
    <property type="term" value="P:cell wall organization"/>
    <property type="evidence" value="ECO:0007669"/>
    <property type="project" value="UniProtKB-KW"/>
</dbReference>
<keyword evidence="5 10" id="KW-0067">ATP-binding</keyword>
<evidence type="ECO:0000256" key="1">
    <source>
        <dbReference type="ARBA" id="ARBA00022490"/>
    </source>
</evidence>
<dbReference type="Gene3D" id="3.90.190.20">
    <property type="entry name" value="Mur ligase, C-terminal domain"/>
    <property type="match status" value="1"/>
</dbReference>
<dbReference type="Pfam" id="PF08245">
    <property type="entry name" value="Mur_ligase_M"/>
    <property type="match status" value="1"/>
</dbReference>
<proteinExistence type="inferred from homology"/>
<comment type="catalytic activity">
    <reaction evidence="10 11">
        <text>D-alanyl-D-alanine + UDP-N-acetyl-alpha-D-muramoyl-L-alanyl-gamma-D-glutamyl-meso-2,6-diaminopimelate + ATP = UDP-N-acetyl-alpha-D-muramoyl-L-alanyl-gamma-D-glutamyl-meso-2,6-diaminopimeloyl-D-alanyl-D-alanine + ADP + phosphate + H(+)</text>
        <dbReference type="Rhea" id="RHEA:28374"/>
        <dbReference type="ChEBI" id="CHEBI:15378"/>
        <dbReference type="ChEBI" id="CHEBI:30616"/>
        <dbReference type="ChEBI" id="CHEBI:43474"/>
        <dbReference type="ChEBI" id="CHEBI:57822"/>
        <dbReference type="ChEBI" id="CHEBI:61386"/>
        <dbReference type="ChEBI" id="CHEBI:83905"/>
        <dbReference type="ChEBI" id="CHEBI:456216"/>
        <dbReference type="EC" id="6.3.2.10"/>
    </reaction>
</comment>
<evidence type="ECO:0000256" key="10">
    <source>
        <dbReference type="HAMAP-Rule" id="MF_02019"/>
    </source>
</evidence>
<evidence type="ECO:0000256" key="2">
    <source>
        <dbReference type="ARBA" id="ARBA00022598"/>
    </source>
</evidence>
<dbReference type="GO" id="GO:0008766">
    <property type="term" value="F:UDP-N-acetylmuramoylalanyl-D-glutamyl-2,6-diaminopimelate-D-alanyl-D-alanine ligase activity"/>
    <property type="evidence" value="ECO:0007669"/>
    <property type="project" value="RHEA"/>
</dbReference>
<feature type="domain" description="HTH merR-type" evidence="12">
    <location>
        <begin position="1"/>
        <end position="15"/>
    </location>
</feature>
<organism evidence="13 14">
    <name type="scientific">Candidatus Edwardsbacteria bacterium GWF2_54_11</name>
    <dbReference type="NCBI Taxonomy" id="1817851"/>
    <lineage>
        <taxon>Bacteria</taxon>
        <taxon>Candidatus Edwardsiibacteriota</taxon>
    </lineage>
</organism>
<reference evidence="13 14" key="1">
    <citation type="journal article" date="2016" name="Nat. Commun.">
        <title>Thousands of microbial genomes shed light on interconnected biogeochemical processes in an aquifer system.</title>
        <authorList>
            <person name="Anantharaman K."/>
            <person name="Brown C.T."/>
            <person name="Hug L.A."/>
            <person name="Sharon I."/>
            <person name="Castelle C.J."/>
            <person name="Probst A.J."/>
            <person name="Thomas B.C."/>
            <person name="Singh A."/>
            <person name="Wilkins M.J."/>
            <person name="Karaoz U."/>
            <person name="Brodie E.L."/>
            <person name="Williams K.H."/>
            <person name="Hubbard S.S."/>
            <person name="Banfield J.F."/>
        </authorList>
    </citation>
    <scope>NUCLEOTIDE SEQUENCE [LARGE SCALE GENOMIC DNA]</scope>
</reference>
<dbReference type="Gene3D" id="3.40.1190.10">
    <property type="entry name" value="Mur-like, catalytic domain"/>
    <property type="match status" value="1"/>
</dbReference>
<dbReference type="NCBIfam" id="TIGR01143">
    <property type="entry name" value="murF"/>
    <property type="match status" value="1"/>
</dbReference>
<dbReference type="PANTHER" id="PTHR43024:SF1">
    <property type="entry name" value="UDP-N-ACETYLMURAMOYL-TRIPEPTIDE--D-ALANYL-D-ALANINE LIGASE"/>
    <property type="match status" value="1"/>
</dbReference>
<evidence type="ECO:0000256" key="5">
    <source>
        <dbReference type="ARBA" id="ARBA00022840"/>
    </source>
</evidence>
<keyword evidence="1 10" id="KW-0963">Cytoplasm</keyword>
<dbReference type="InterPro" id="IPR005863">
    <property type="entry name" value="UDP-N-AcMur_synth"/>
</dbReference>
<keyword evidence="6 10" id="KW-0133">Cell shape</keyword>
<evidence type="ECO:0000256" key="3">
    <source>
        <dbReference type="ARBA" id="ARBA00022618"/>
    </source>
</evidence>
<comment type="function">
    <text evidence="10 11">Involved in cell wall formation. Catalyzes the final step in the synthesis of UDP-N-acetylmuramoyl-pentapeptide, the precursor of murein.</text>
</comment>
<dbReference type="GO" id="GO:0047480">
    <property type="term" value="F:UDP-N-acetylmuramoyl-tripeptide-D-alanyl-D-alanine ligase activity"/>
    <property type="evidence" value="ECO:0007669"/>
    <property type="project" value="UniProtKB-UniRule"/>
</dbReference>
<dbReference type="GO" id="GO:0005737">
    <property type="term" value="C:cytoplasm"/>
    <property type="evidence" value="ECO:0007669"/>
    <property type="project" value="UniProtKB-SubCell"/>
</dbReference>
<dbReference type="GO" id="GO:0009252">
    <property type="term" value="P:peptidoglycan biosynthetic process"/>
    <property type="evidence" value="ECO:0007669"/>
    <property type="project" value="UniProtKB-UniRule"/>
</dbReference>
<dbReference type="EC" id="6.3.2.10" evidence="10 11"/>
<dbReference type="GO" id="GO:0008360">
    <property type="term" value="P:regulation of cell shape"/>
    <property type="evidence" value="ECO:0007669"/>
    <property type="project" value="UniProtKB-KW"/>
</dbReference>
<evidence type="ECO:0000313" key="13">
    <source>
        <dbReference type="EMBL" id="OGF12897.1"/>
    </source>
</evidence>
<dbReference type="SUPFAM" id="SSF63418">
    <property type="entry name" value="MurE/MurF N-terminal domain"/>
    <property type="match status" value="1"/>
</dbReference>
<evidence type="ECO:0000256" key="8">
    <source>
        <dbReference type="ARBA" id="ARBA00023306"/>
    </source>
</evidence>
<dbReference type="Pfam" id="PF01225">
    <property type="entry name" value="Mur_ligase"/>
    <property type="match status" value="1"/>
</dbReference>
<dbReference type="GO" id="GO:0051301">
    <property type="term" value="P:cell division"/>
    <property type="evidence" value="ECO:0007669"/>
    <property type="project" value="UniProtKB-KW"/>
</dbReference>
<protein>
    <recommendedName>
        <fullName evidence="10 11">UDP-N-acetylmuramoyl-tripeptide--D-alanyl-D-alanine ligase</fullName>
        <ecNumber evidence="10 11">6.3.2.10</ecNumber>
    </recommendedName>
    <alternativeName>
        <fullName evidence="10">D-alanyl-D-alanine-adding enzyme</fullName>
    </alternativeName>
</protein>
<dbReference type="InterPro" id="IPR036565">
    <property type="entry name" value="Mur-like_cat_sf"/>
</dbReference>
<dbReference type="GO" id="GO:0005524">
    <property type="term" value="F:ATP binding"/>
    <property type="evidence" value="ECO:0007669"/>
    <property type="project" value="UniProtKB-UniRule"/>
</dbReference>
<evidence type="ECO:0000259" key="12">
    <source>
        <dbReference type="PROSITE" id="PS50937"/>
    </source>
</evidence>
<dbReference type="InterPro" id="IPR000551">
    <property type="entry name" value="MerR-type_HTH_dom"/>
</dbReference>
<comment type="pathway">
    <text evidence="10 11">Cell wall biogenesis; peptidoglycan biosynthesis.</text>
</comment>
<dbReference type="UniPathway" id="UPA00219"/>
<comment type="similarity">
    <text evidence="10">Belongs to the MurCDEF family. MurF subfamily.</text>
</comment>
<dbReference type="AlphaFoldDB" id="A0A1F5REL5"/>
<dbReference type="Proteomes" id="UP000177230">
    <property type="component" value="Unassembled WGS sequence"/>
</dbReference>
<evidence type="ECO:0000256" key="9">
    <source>
        <dbReference type="ARBA" id="ARBA00023316"/>
    </source>
</evidence>
<dbReference type="EMBL" id="MFFM01000028">
    <property type="protein sequence ID" value="OGF12897.1"/>
    <property type="molecule type" value="Genomic_DNA"/>
</dbReference>
<dbReference type="InterPro" id="IPR000713">
    <property type="entry name" value="Mur_ligase_N"/>
</dbReference>
<keyword evidence="7 10" id="KW-0573">Peptidoglycan synthesis</keyword>
<dbReference type="InterPro" id="IPR051046">
    <property type="entry name" value="MurCDEF_CellWall_CoF430Synth"/>
</dbReference>
<keyword evidence="9 10" id="KW-0961">Cell wall biogenesis/degradation</keyword>
<accession>A0A1F5REL5</accession>
<evidence type="ECO:0000256" key="6">
    <source>
        <dbReference type="ARBA" id="ARBA00022960"/>
    </source>
</evidence>
<sequence length="450" mass="48006">MEGMHLSEIARAVGGNLSGPDGLAQGVSIDSRTIKPGELFVAIKGPNFDGQGFAAQAVRSGASGVMASGNIDWKGEKESGLIKVSDTLRALKELAYFYRKKYHPKMIGITGTNGKTSVKEMTAAILSARYQVLKNQGNLNNQYGIPLSLFKLTGEHQIGVMELGMSALGEIADLCRLVEPEVGIITNVGEGHTLYLKDLPTVGRAKGELLEALPKGGLAVVNGDDANLMSQTARTRAKIIKFGLGDDCHYRAEQITCRPEGTCFIVNGQQVIIRQPGLHNVYNCLAALAAGEALGVDVKSAAERLAGQEPTPMRLEIIPAGRFTIINDAYNANPPSMRAALKVLGSMDASRRKVAILGEMLELGEIEKPRHHDIGVLAAENSDLVVAVGPLGEHIHLGASGLKNNSRHYQDNAALIAELGTILKKGDVILVKASRSRHFEEIVNAIKGLS</sequence>
<dbReference type="Pfam" id="PF02875">
    <property type="entry name" value="Mur_ligase_C"/>
    <property type="match status" value="1"/>
</dbReference>
<feature type="binding site" evidence="10">
    <location>
        <begin position="111"/>
        <end position="117"/>
    </location>
    <ligand>
        <name>ATP</name>
        <dbReference type="ChEBI" id="CHEBI:30616"/>
    </ligand>
</feature>
<dbReference type="PROSITE" id="PS50937">
    <property type="entry name" value="HTH_MERR_2"/>
    <property type="match status" value="1"/>
</dbReference>
<dbReference type="GO" id="GO:0006355">
    <property type="term" value="P:regulation of DNA-templated transcription"/>
    <property type="evidence" value="ECO:0007669"/>
    <property type="project" value="InterPro"/>
</dbReference>
<keyword evidence="8 10" id="KW-0131">Cell cycle</keyword>
<dbReference type="SUPFAM" id="SSF53244">
    <property type="entry name" value="MurD-like peptide ligases, peptide-binding domain"/>
    <property type="match status" value="1"/>
</dbReference>
<dbReference type="PANTHER" id="PTHR43024">
    <property type="entry name" value="UDP-N-ACETYLMURAMOYL-TRIPEPTIDE--D-ALANYL-D-ALANINE LIGASE"/>
    <property type="match status" value="1"/>
</dbReference>
<dbReference type="HAMAP" id="MF_02019">
    <property type="entry name" value="MurF"/>
    <property type="match status" value="1"/>
</dbReference>